<evidence type="ECO:0000313" key="6">
    <source>
        <dbReference type="Proteomes" id="UP000317257"/>
    </source>
</evidence>
<organism evidence="5 6">
    <name type="scientific">Metarhizium rileyi (strain RCEF 4871)</name>
    <name type="common">Nomuraea rileyi</name>
    <dbReference type="NCBI Taxonomy" id="1649241"/>
    <lineage>
        <taxon>Eukaryota</taxon>
        <taxon>Fungi</taxon>
        <taxon>Dikarya</taxon>
        <taxon>Ascomycota</taxon>
        <taxon>Pezizomycotina</taxon>
        <taxon>Sordariomycetes</taxon>
        <taxon>Hypocreomycetidae</taxon>
        <taxon>Hypocreales</taxon>
        <taxon>Clavicipitaceae</taxon>
        <taxon>Metarhizium</taxon>
    </lineage>
</organism>
<feature type="compositionally biased region" description="Low complexity" evidence="2">
    <location>
        <begin position="23"/>
        <end position="35"/>
    </location>
</feature>
<feature type="signal peptide" evidence="3">
    <location>
        <begin position="1"/>
        <end position="20"/>
    </location>
</feature>
<evidence type="ECO:0000313" key="5">
    <source>
        <dbReference type="EMBL" id="TWU70621.1"/>
    </source>
</evidence>
<evidence type="ECO:0000259" key="4">
    <source>
        <dbReference type="Pfam" id="PF00026"/>
    </source>
</evidence>
<dbReference type="Proteomes" id="UP000317257">
    <property type="component" value="Unassembled WGS sequence"/>
</dbReference>
<evidence type="ECO:0000256" key="1">
    <source>
        <dbReference type="ARBA" id="ARBA00022750"/>
    </source>
</evidence>
<dbReference type="AlphaFoldDB" id="A0A5C6G2W8"/>
<dbReference type="InterPro" id="IPR001969">
    <property type="entry name" value="Aspartic_peptidase_AS"/>
</dbReference>
<feature type="chain" id="PRO_5023021556" evidence="3">
    <location>
        <begin position="21"/>
        <end position="216"/>
    </location>
</feature>
<comment type="caution">
    <text evidence="5">The sequence shown here is derived from an EMBL/GenBank/DDBJ whole genome shotgun (WGS) entry which is preliminary data.</text>
</comment>
<keyword evidence="1" id="KW-0378">Hydrolase</keyword>
<feature type="region of interest" description="Disordered" evidence="2">
    <location>
        <begin position="22"/>
        <end position="43"/>
    </location>
</feature>
<keyword evidence="5" id="KW-0472">Membrane</keyword>
<dbReference type="InterPro" id="IPR021109">
    <property type="entry name" value="Peptidase_aspartic_dom_sf"/>
</dbReference>
<dbReference type="GO" id="GO:0004190">
    <property type="term" value="F:aspartic-type endopeptidase activity"/>
    <property type="evidence" value="ECO:0007669"/>
    <property type="project" value="UniProtKB-KW"/>
</dbReference>
<dbReference type="PROSITE" id="PS00141">
    <property type="entry name" value="ASP_PROTEASE"/>
    <property type="match status" value="1"/>
</dbReference>
<reference evidence="6" key="1">
    <citation type="submission" date="2018-12" db="EMBL/GenBank/DDBJ databases">
        <title>The complete genome of Metarhizium rileyi, a key fungal pathogen of Lepidoptera.</title>
        <authorList>
            <person name="Binneck E."/>
            <person name="Lastra C.C.L."/>
            <person name="Sosa-Gomez D.R."/>
        </authorList>
    </citation>
    <scope>NUCLEOTIDE SEQUENCE [LARGE SCALE GENOMIC DNA]</scope>
    <source>
        <strain evidence="6">Cep018-CH2</strain>
    </source>
</reference>
<dbReference type="SUPFAM" id="SSF50630">
    <property type="entry name" value="Acid proteases"/>
    <property type="match status" value="1"/>
</dbReference>
<gene>
    <name evidence="5" type="primary">PEP1_1</name>
    <name evidence="5" type="ORF">ED733_000689</name>
</gene>
<keyword evidence="1" id="KW-0064">Aspartyl protease</keyword>
<dbReference type="Gene3D" id="2.40.70.10">
    <property type="entry name" value="Acid Proteases"/>
    <property type="match status" value="1"/>
</dbReference>
<protein>
    <submittedName>
        <fullName evidence="5">Type I transmembrane sorting receptor</fullName>
    </submittedName>
</protein>
<keyword evidence="3" id="KW-0732">Signal</keyword>
<accession>A0A5C6G2W8</accession>
<dbReference type="InterPro" id="IPR033121">
    <property type="entry name" value="PEPTIDASE_A1"/>
</dbReference>
<keyword evidence="5" id="KW-0675">Receptor</keyword>
<evidence type="ECO:0000256" key="3">
    <source>
        <dbReference type="SAM" id="SignalP"/>
    </source>
</evidence>
<name>A0A5C6G2W8_METRR</name>
<proteinExistence type="predicted"/>
<keyword evidence="1" id="KW-0645">Protease</keyword>
<evidence type="ECO:0000256" key="2">
    <source>
        <dbReference type="SAM" id="MobiDB-lite"/>
    </source>
</evidence>
<dbReference type="EMBL" id="SBHS01000069">
    <property type="protein sequence ID" value="TWU70621.1"/>
    <property type="molecule type" value="Genomic_DNA"/>
</dbReference>
<feature type="domain" description="Peptidase A1" evidence="4">
    <location>
        <begin position="128"/>
        <end position="180"/>
    </location>
</feature>
<dbReference type="Pfam" id="PF00026">
    <property type="entry name" value="Asp"/>
    <property type="match status" value="1"/>
</dbReference>
<dbReference type="GO" id="GO:0006508">
    <property type="term" value="P:proteolysis"/>
    <property type="evidence" value="ECO:0007669"/>
    <property type="project" value="InterPro"/>
</dbReference>
<keyword evidence="5" id="KW-0812">Transmembrane</keyword>
<sequence>MQSFASFFASLLMASSCATGLPTTSSTSNRNSSVTAKHNGKFKHNGPAALTKAYQKYGKPVLVDVANAISRQVRRSSTAMKLDECFWSITYGDWSRFRGAVEATEEVSSQFSQDAASSGLLGLAFSSLNTVQTTHGEDFWAFTSTGYVVGSGSLTRTSIYGLADTGTTLLLLPDSIVEASQGGYTFCYSVNLPSFFFWRVRLYRYHPWDVPQLCFR</sequence>